<accession>A0AAN5D840</accession>
<dbReference type="Pfam" id="PF01826">
    <property type="entry name" value="TIL"/>
    <property type="match status" value="2"/>
</dbReference>
<keyword evidence="2" id="KW-0722">Serine protease inhibitor</keyword>
<evidence type="ECO:0000256" key="2">
    <source>
        <dbReference type="ARBA" id="ARBA00022900"/>
    </source>
</evidence>
<dbReference type="SUPFAM" id="SSF57567">
    <property type="entry name" value="Serine protease inhibitors"/>
    <property type="match status" value="2"/>
</dbReference>
<reference evidence="6" key="1">
    <citation type="submission" date="2022-10" db="EMBL/GenBank/DDBJ databases">
        <title>Genome assembly of Pristionchus species.</title>
        <authorList>
            <person name="Yoshida K."/>
            <person name="Sommer R.J."/>
        </authorList>
    </citation>
    <scope>NUCLEOTIDE SEQUENCE [LARGE SCALE GENOMIC DNA]</scope>
    <source>
        <strain evidence="6">RS5460</strain>
    </source>
</reference>
<dbReference type="AlphaFoldDB" id="A0AAN5D840"/>
<dbReference type="CDD" id="cd19941">
    <property type="entry name" value="TIL"/>
    <property type="match status" value="2"/>
</dbReference>
<keyword evidence="3" id="KW-1015">Disulfide bond</keyword>
<dbReference type="PANTHER" id="PTHR23259">
    <property type="entry name" value="RIDDLE"/>
    <property type="match status" value="1"/>
</dbReference>
<proteinExistence type="predicted"/>
<comment type="caution">
    <text evidence="5">The sequence shown here is derived from an EMBL/GenBank/DDBJ whole genome shotgun (WGS) entry which is preliminary data.</text>
</comment>
<protein>
    <recommendedName>
        <fullName evidence="4">TIL domain-containing protein</fullName>
    </recommendedName>
</protein>
<evidence type="ECO:0000313" key="6">
    <source>
        <dbReference type="Proteomes" id="UP001328107"/>
    </source>
</evidence>
<dbReference type="Proteomes" id="UP001328107">
    <property type="component" value="Unassembled WGS sequence"/>
</dbReference>
<dbReference type="PANTHER" id="PTHR23259:SF70">
    <property type="entry name" value="ACCESSORY GLAND PROTEIN ACP62F-RELATED"/>
    <property type="match status" value="1"/>
</dbReference>
<dbReference type="Gene3D" id="2.10.25.10">
    <property type="entry name" value="Laminin"/>
    <property type="match status" value="2"/>
</dbReference>
<sequence>PLIRPAFPDNNGTMHILPHLENDTILVDPIFHHPLTRPLLPDANRTNVENGTMHILPFVPSGKDQPQIEPISLVDPIPRSNTTTTAVPHNGSTPSSSVCATTKCPAGSWCVETQVQCFRAPCLPIPSCVCSTTHGPTTTKGRTTTSSDEVDEEVCGKNEEHVNCAPQCQDTCRGDTGCVEAMICKPGCVCKDKFKRDGHGVCVPNHKCWKSAGCKESEVWSKCRPCEPTCTDKKAVCTAECSSGCGCVDGFVRGPQGICILPKSCPAKDLLQ</sequence>
<organism evidence="5 6">
    <name type="scientific">Pristionchus mayeri</name>
    <dbReference type="NCBI Taxonomy" id="1317129"/>
    <lineage>
        <taxon>Eukaryota</taxon>
        <taxon>Metazoa</taxon>
        <taxon>Ecdysozoa</taxon>
        <taxon>Nematoda</taxon>
        <taxon>Chromadorea</taxon>
        <taxon>Rhabditida</taxon>
        <taxon>Rhabditina</taxon>
        <taxon>Diplogasteromorpha</taxon>
        <taxon>Diplogasteroidea</taxon>
        <taxon>Neodiplogasteridae</taxon>
        <taxon>Pristionchus</taxon>
    </lineage>
</organism>
<keyword evidence="1" id="KW-0646">Protease inhibitor</keyword>
<dbReference type="InterPro" id="IPR051368">
    <property type="entry name" value="SerProtInhib-TIL_Domain"/>
</dbReference>
<evidence type="ECO:0000259" key="4">
    <source>
        <dbReference type="Pfam" id="PF01826"/>
    </source>
</evidence>
<dbReference type="EMBL" id="BTRK01000006">
    <property type="protein sequence ID" value="GMR58563.1"/>
    <property type="molecule type" value="Genomic_DNA"/>
</dbReference>
<evidence type="ECO:0000313" key="5">
    <source>
        <dbReference type="EMBL" id="GMR58563.1"/>
    </source>
</evidence>
<dbReference type="InterPro" id="IPR036084">
    <property type="entry name" value="Ser_inhib-like_sf"/>
</dbReference>
<keyword evidence="6" id="KW-1185">Reference proteome</keyword>
<gene>
    <name evidence="5" type="ORF">PMAYCL1PPCAC_28758</name>
</gene>
<evidence type="ECO:0000256" key="1">
    <source>
        <dbReference type="ARBA" id="ARBA00022690"/>
    </source>
</evidence>
<feature type="non-terminal residue" evidence="5">
    <location>
        <position position="1"/>
    </location>
</feature>
<evidence type="ECO:0000256" key="3">
    <source>
        <dbReference type="ARBA" id="ARBA00023157"/>
    </source>
</evidence>
<feature type="domain" description="TIL" evidence="4">
    <location>
        <begin position="214"/>
        <end position="265"/>
    </location>
</feature>
<dbReference type="GO" id="GO:0004867">
    <property type="term" value="F:serine-type endopeptidase inhibitor activity"/>
    <property type="evidence" value="ECO:0007669"/>
    <property type="project" value="UniProtKB-KW"/>
</dbReference>
<name>A0AAN5D840_9BILA</name>
<feature type="domain" description="TIL" evidence="4">
    <location>
        <begin position="155"/>
        <end position="208"/>
    </location>
</feature>
<dbReference type="InterPro" id="IPR002919">
    <property type="entry name" value="TIL_dom"/>
</dbReference>